<name>A0A7Y9E577_9ACTN</name>
<feature type="region of interest" description="Disordered" evidence="1">
    <location>
        <begin position="31"/>
        <end position="61"/>
    </location>
</feature>
<dbReference type="AlphaFoldDB" id="A0A7Y9E577"/>
<proteinExistence type="predicted"/>
<keyword evidence="3" id="KW-1185">Reference proteome</keyword>
<evidence type="ECO:0000256" key="1">
    <source>
        <dbReference type="SAM" id="MobiDB-lite"/>
    </source>
</evidence>
<protein>
    <submittedName>
        <fullName evidence="2">Uncharacterized protein</fullName>
    </submittedName>
</protein>
<reference evidence="2 3" key="1">
    <citation type="submission" date="2020-07" db="EMBL/GenBank/DDBJ databases">
        <title>Sequencing the genomes of 1000 actinobacteria strains.</title>
        <authorList>
            <person name="Klenk H.-P."/>
        </authorList>
    </citation>
    <scope>NUCLEOTIDE SEQUENCE [LARGE SCALE GENOMIC DNA]</scope>
    <source>
        <strain evidence="2 3">DSM 21350</strain>
    </source>
</reference>
<evidence type="ECO:0000313" key="2">
    <source>
        <dbReference type="EMBL" id="NYD41464.1"/>
    </source>
</evidence>
<gene>
    <name evidence="2" type="ORF">BJZ21_001547</name>
</gene>
<organism evidence="2 3">
    <name type="scientific">Nocardioides panaciterrulae</name>
    <dbReference type="NCBI Taxonomy" id="661492"/>
    <lineage>
        <taxon>Bacteria</taxon>
        <taxon>Bacillati</taxon>
        <taxon>Actinomycetota</taxon>
        <taxon>Actinomycetes</taxon>
        <taxon>Propionibacteriales</taxon>
        <taxon>Nocardioidaceae</taxon>
        <taxon>Nocardioides</taxon>
    </lineage>
</organism>
<sequence>MREIGAWVGSQVDWNDGSTDTLKWYSVRGTVGATPTRSGMSPSGRLLAGTSRVPALHSSSS</sequence>
<dbReference type="Proteomes" id="UP000535511">
    <property type="component" value="Unassembled WGS sequence"/>
</dbReference>
<evidence type="ECO:0000313" key="3">
    <source>
        <dbReference type="Proteomes" id="UP000535511"/>
    </source>
</evidence>
<accession>A0A7Y9E577</accession>
<dbReference type="EMBL" id="JACCBG010000001">
    <property type="protein sequence ID" value="NYD41464.1"/>
    <property type="molecule type" value="Genomic_DNA"/>
</dbReference>
<comment type="caution">
    <text evidence="2">The sequence shown here is derived from an EMBL/GenBank/DDBJ whole genome shotgun (WGS) entry which is preliminary data.</text>
</comment>